<keyword evidence="2" id="KW-0472">Membrane</keyword>
<name>A0A1M2VZF8_TRAPU</name>
<keyword evidence="2" id="KW-0812">Transmembrane</keyword>
<feature type="transmembrane region" description="Helical" evidence="2">
    <location>
        <begin position="19"/>
        <end position="39"/>
    </location>
</feature>
<accession>A0A1M2VZF8</accession>
<evidence type="ECO:0000256" key="2">
    <source>
        <dbReference type="SAM" id="Phobius"/>
    </source>
</evidence>
<feature type="compositionally biased region" description="Polar residues" evidence="1">
    <location>
        <begin position="108"/>
        <end position="117"/>
    </location>
</feature>
<dbReference type="AlphaFoldDB" id="A0A1M2VZF8"/>
<feature type="compositionally biased region" description="Low complexity" evidence="1">
    <location>
        <begin position="56"/>
        <end position="65"/>
    </location>
</feature>
<dbReference type="EMBL" id="MNAD01000441">
    <property type="protein sequence ID" value="OJT12999.1"/>
    <property type="molecule type" value="Genomic_DNA"/>
</dbReference>
<proteinExistence type="predicted"/>
<keyword evidence="2" id="KW-1133">Transmembrane helix</keyword>
<dbReference type="Proteomes" id="UP000184267">
    <property type="component" value="Unassembled WGS sequence"/>
</dbReference>
<dbReference type="OrthoDB" id="10559499at2759"/>
<reference evidence="3 4" key="1">
    <citation type="submission" date="2016-10" db="EMBL/GenBank/DDBJ databases">
        <title>Genome sequence of the basidiomycete white-rot fungus Trametes pubescens.</title>
        <authorList>
            <person name="Makela M.R."/>
            <person name="Granchi Z."/>
            <person name="Peng M."/>
            <person name="De Vries R.P."/>
            <person name="Grigoriev I."/>
            <person name="Riley R."/>
            <person name="Hilden K."/>
        </authorList>
    </citation>
    <scope>NUCLEOTIDE SEQUENCE [LARGE SCALE GENOMIC DNA]</scope>
    <source>
        <strain evidence="3 4">FBCC735</strain>
    </source>
</reference>
<feature type="region of interest" description="Disordered" evidence="1">
    <location>
        <begin position="56"/>
        <end position="117"/>
    </location>
</feature>
<evidence type="ECO:0000313" key="3">
    <source>
        <dbReference type="EMBL" id="OJT12999.1"/>
    </source>
</evidence>
<sequence>MPALFQAGSSDGSSSSTDISIIIGSIVAFLGMIAFIWFARKLWKRIVQRFRSFTWSSPTPSSATSLGGVTHPTSTPRRFRPWRKTSTEGSIYGGVREGPVSPPPSLGAPSQHTRSVSTFSRVSDAGHNFPVVSLPPPAYAVHAPRVAAQPA</sequence>
<dbReference type="OMA" id="IAFIWFA"/>
<gene>
    <name evidence="3" type="ORF">TRAPUB_10476</name>
</gene>
<protein>
    <submittedName>
        <fullName evidence="3">Uncharacterized protein</fullName>
    </submittedName>
</protein>
<organism evidence="3 4">
    <name type="scientific">Trametes pubescens</name>
    <name type="common">White-rot fungus</name>
    <dbReference type="NCBI Taxonomy" id="154538"/>
    <lineage>
        <taxon>Eukaryota</taxon>
        <taxon>Fungi</taxon>
        <taxon>Dikarya</taxon>
        <taxon>Basidiomycota</taxon>
        <taxon>Agaricomycotina</taxon>
        <taxon>Agaricomycetes</taxon>
        <taxon>Polyporales</taxon>
        <taxon>Polyporaceae</taxon>
        <taxon>Trametes</taxon>
    </lineage>
</organism>
<keyword evidence="4" id="KW-1185">Reference proteome</keyword>
<evidence type="ECO:0000256" key="1">
    <source>
        <dbReference type="SAM" id="MobiDB-lite"/>
    </source>
</evidence>
<evidence type="ECO:0000313" key="4">
    <source>
        <dbReference type="Proteomes" id="UP000184267"/>
    </source>
</evidence>
<comment type="caution">
    <text evidence="3">The sequence shown here is derived from an EMBL/GenBank/DDBJ whole genome shotgun (WGS) entry which is preliminary data.</text>
</comment>